<name>A0A8J5PY66_FUSOX</name>
<proteinExistence type="predicted"/>
<evidence type="ECO:0000313" key="1">
    <source>
        <dbReference type="EMBL" id="KAG7430097.1"/>
    </source>
</evidence>
<dbReference type="GO" id="GO:0005085">
    <property type="term" value="F:guanyl-nucleotide exchange factor activity"/>
    <property type="evidence" value="ECO:0007669"/>
    <property type="project" value="InterPro"/>
</dbReference>
<comment type="caution">
    <text evidence="1">The sequence shown here is derived from an EMBL/GenBank/DDBJ whole genome shotgun (WGS) entry which is preliminary data.</text>
</comment>
<sequence length="718" mass="78432">MALLETFSPGAKSAEADHSEVGILHLRSTGSSDLPQFSRVVPLQTFIHFHHISYSTREAEIMSMSPQDVAVLIQREGSGASPDTYDAANEPEDAVVKRTKLLSSVLETLKQQDPSSLEATAKALGDGSRDVAWRLPYGDSGILEFFLDILASDEEQPHGVKVQALRVTGNSCADTDQNRARVVEGKHIVSFIKHLQDMSLVPYLIPVLYNVLVDYEPAQRLASESRLSSHLITLLQSPNRAAFSPLVTYFCKILALLITQDGEVAVADSETASVLLKLAVSPDHNTDIEDFLALVSTAASYLANESFQEQLLNSKEADVFVKAFYIAHTQFDSELDDEDTAKELGQLCTSLLTTLADLTGNDAFPAHYSLESSVPQSLLKWLKEPHVILQSAACLALGNLSRSDQASTAFVQKYQAHLSLIAILSDPEIKDAQLLHSALSFLKNLAIPAQNKTLLGDLLKPVSVPRILTIDTLPQVQFSAVSLLRLLLVNCPDNVRRVVSPITAEGEGSGKHTTVHDMISLFDRSDTEPTRLEAARSVATVCRVLHTAPTEEVLSGWSSEIEKIPSRDLFYAEHDLSQVLSFLITQEKWPILKSEAWFVFALMSRSKDGAQVIAKVLAISGAMDALSYAVTGKTANDETPLIESGAPEIPPAIPEELALEPQQVDPKQKANMAKVDRENCLVLCTEVVKNGETLESEQVGRLRSLIRQGTELLGERAE</sequence>
<dbReference type="Proteomes" id="UP000693942">
    <property type="component" value="Unassembled WGS sequence"/>
</dbReference>
<dbReference type="PANTHER" id="PTHR10957">
    <property type="entry name" value="RAP1 GTPASE-GDP DISSOCIATION STIMULATOR 1"/>
    <property type="match status" value="1"/>
</dbReference>
<dbReference type="InterPro" id="IPR040144">
    <property type="entry name" value="RAP1GDS1"/>
</dbReference>
<protein>
    <submittedName>
        <fullName evidence="1">Rap1 GTPase-GDP dissociation stimulator 1</fullName>
    </submittedName>
</protein>
<dbReference type="EMBL" id="JAELUR010000006">
    <property type="protein sequence ID" value="KAG7430097.1"/>
    <property type="molecule type" value="Genomic_DNA"/>
</dbReference>
<gene>
    <name evidence="1" type="primary">RAP1GDS1</name>
    <name evidence="1" type="ORF">Forpi1262_v008720</name>
</gene>
<accession>A0A8J5PY66</accession>
<organism evidence="1 2">
    <name type="scientific">Fusarium oxysporum f. sp. raphani</name>
    <dbReference type="NCBI Taxonomy" id="96318"/>
    <lineage>
        <taxon>Eukaryota</taxon>
        <taxon>Fungi</taxon>
        <taxon>Dikarya</taxon>
        <taxon>Ascomycota</taxon>
        <taxon>Pezizomycotina</taxon>
        <taxon>Sordariomycetes</taxon>
        <taxon>Hypocreomycetidae</taxon>
        <taxon>Hypocreales</taxon>
        <taxon>Nectriaceae</taxon>
        <taxon>Fusarium</taxon>
        <taxon>Fusarium oxysporum species complex</taxon>
    </lineage>
</organism>
<dbReference type="AlphaFoldDB" id="A0A8J5PY66"/>
<reference evidence="1" key="1">
    <citation type="submission" date="2021-04" db="EMBL/GenBank/DDBJ databases">
        <title>First draft genome resource for Brassicaceae pathogens Fusarium oxysporum f. sp. raphani and Fusarium oxysporum f. sp. rapae.</title>
        <authorList>
            <person name="Asai S."/>
        </authorList>
    </citation>
    <scope>NUCLEOTIDE SEQUENCE</scope>
    <source>
        <strain evidence="1">Tf1262</strain>
    </source>
</reference>
<evidence type="ECO:0000313" key="2">
    <source>
        <dbReference type="Proteomes" id="UP000693942"/>
    </source>
</evidence>